<dbReference type="OrthoDB" id="9788224at2"/>
<dbReference type="GO" id="GO:0016491">
    <property type="term" value="F:oxidoreductase activity"/>
    <property type="evidence" value="ECO:0007669"/>
    <property type="project" value="InterPro"/>
</dbReference>
<dbReference type="RefSeq" id="WP_132260036.1">
    <property type="nucleotide sequence ID" value="NZ_SLZQ01000014.1"/>
</dbReference>
<dbReference type="SMART" id="SM00829">
    <property type="entry name" value="PKS_ER"/>
    <property type="match status" value="1"/>
</dbReference>
<comment type="caution">
    <text evidence="3">The sequence shown here is derived from an EMBL/GenBank/DDBJ whole genome shotgun (WGS) entry which is preliminary data.</text>
</comment>
<dbReference type="Proteomes" id="UP000295382">
    <property type="component" value="Unassembled WGS sequence"/>
</dbReference>
<dbReference type="SUPFAM" id="SSF50129">
    <property type="entry name" value="GroES-like"/>
    <property type="match status" value="1"/>
</dbReference>
<dbReference type="AlphaFoldDB" id="A0A4R3HRX0"/>
<keyword evidence="4" id="KW-1185">Reference proteome</keyword>
<name>A0A4R3HRX0_PAULE</name>
<dbReference type="Pfam" id="PF13602">
    <property type="entry name" value="ADH_zinc_N_2"/>
    <property type="match status" value="1"/>
</dbReference>
<evidence type="ECO:0000256" key="1">
    <source>
        <dbReference type="ARBA" id="ARBA00022857"/>
    </source>
</evidence>
<dbReference type="SUPFAM" id="SSF51735">
    <property type="entry name" value="NAD(P)-binding Rossmann-fold domains"/>
    <property type="match status" value="1"/>
</dbReference>
<dbReference type="InterPro" id="IPR011032">
    <property type="entry name" value="GroES-like_sf"/>
</dbReference>
<dbReference type="PANTHER" id="PTHR44154:SF1">
    <property type="entry name" value="QUINONE OXIDOREDUCTASE"/>
    <property type="match status" value="1"/>
</dbReference>
<dbReference type="EMBL" id="SLZQ01000014">
    <property type="protein sequence ID" value="TCS34052.1"/>
    <property type="molecule type" value="Genomic_DNA"/>
</dbReference>
<dbReference type="InterPro" id="IPR036291">
    <property type="entry name" value="NAD(P)-bd_dom_sf"/>
</dbReference>
<dbReference type="CDD" id="cd08253">
    <property type="entry name" value="zeta_crystallin"/>
    <property type="match status" value="1"/>
</dbReference>
<dbReference type="PANTHER" id="PTHR44154">
    <property type="entry name" value="QUINONE OXIDOREDUCTASE"/>
    <property type="match status" value="1"/>
</dbReference>
<proteinExistence type="predicted"/>
<dbReference type="Gene3D" id="3.40.50.720">
    <property type="entry name" value="NAD(P)-binding Rossmann-like Domain"/>
    <property type="match status" value="1"/>
</dbReference>
<dbReference type="Pfam" id="PF08240">
    <property type="entry name" value="ADH_N"/>
    <property type="match status" value="1"/>
</dbReference>
<feature type="domain" description="Enoyl reductase (ER)" evidence="2">
    <location>
        <begin position="11"/>
        <end position="323"/>
    </location>
</feature>
<evidence type="ECO:0000259" key="2">
    <source>
        <dbReference type="SMART" id="SM00829"/>
    </source>
</evidence>
<evidence type="ECO:0000313" key="3">
    <source>
        <dbReference type="EMBL" id="TCS34052.1"/>
    </source>
</evidence>
<dbReference type="InterPro" id="IPR013154">
    <property type="entry name" value="ADH-like_N"/>
</dbReference>
<gene>
    <name evidence="3" type="ORF">EDC30_11481</name>
</gene>
<protein>
    <submittedName>
        <fullName evidence="3">NADPH2:quinone reductase</fullName>
    </submittedName>
</protein>
<dbReference type="InterPro" id="IPR020843">
    <property type="entry name" value="ER"/>
</dbReference>
<accession>A0A4R3HRX0</accession>
<keyword evidence="1" id="KW-0521">NADP</keyword>
<evidence type="ECO:0000313" key="4">
    <source>
        <dbReference type="Proteomes" id="UP000295382"/>
    </source>
</evidence>
<reference evidence="3 4" key="1">
    <citation type="submission" date="2019-03" db="EMBL/GenBank/DDBJ databases">
        <title>Genomic Encyclopedia of Type Strains, Phase IV (KMG-IV): sequencing the most valuable type-strain genomes for metagenomic binning, comparative biology and taxonomic classification.</title>
        <authorList>
            <person name="Goeker M."/>
        </authorList>
    </citation>
    <scope>NUCLEOTIDE SEQUENCE [LARGE SCALE GENOMIC DNA]</scope>
    <source>
        <strain evidence="3 4">DSM 7445</strain>
    </source>
</reference>
<sequence>MKAAWYEKNGSARETLIVGELPTPEPGPGEVRVKISVSGVNPSDVKSRRGRPLNAPRIIPHSDAGGVIDAVGPGVSASRIGERVWIWNGQWQRPMGTAAEYIALPEAQAVTLPDNCDFAAAACLGIPALTAYEAVRLLGDIQGKTILLIGAASSVAHYAAQFAALKGAKIIGTVSSDEKARHALAAGVNETINYKTEPVAQRVKEMTGQRGVDAIIDMDFSSTVNLVREGALIPHGKIVCYGSNSMDDVLIPFRPMLMNSMQLLFFLVYDLTAEQRQEGLAEIGKLLASGRLTHTIGARYSLDDIAAAHEAVEGGRVMGNVVVDIG</sequence>
<dbReference type="InterPro" id="IPR051603">
    <property type="entry name" value="Zinc-ADH_QOR/CCCR"/>
</dbReference>
<organism evidence="3 4">
    <name type="scientific">Paucimonas lemoignei</name>
    <name type="common">Pseudomonas lemoignei</name>
    <dbReference type="NCBI Taxonomy" id="29443"/>
    <lineage>
        <taxon>Bacteria</taxon>
        <taxon>Pseudomonadati</taxon>
        <taxon>Pseudomonadota</taxon>
        <taxon>Betaproteobacteria</taxon>
        <taxon>Burkholderiales</taxon>
        <taxon>Burkholderiaceae</taxon>
        <taxon>Paucimonas</taxon>
    </lineage>
</organism>
<dbReference type="Gene3D" id="3.90.180.10">
    <property type="entry name" value="Medium-chain alcohol dehydrogenases, catalytic domain"/>
    <property type="match status" value="1"/>
</dbReference>